<sequence>MILLTPAVIPDVQYPLRPTEIALPKRRETRTKKKRRLNNKVTTAFNLSLTGITYRNHIRFDYNVPEKKYLFISWYSVGVIRIDGAFGNCVKRWKRRIRWIETVCERRLCVNNTKYNGSKMAEVVLCT</sequence>
<proteinExistence type="predicted"/>
<dbReference type="AlphaFoldDB" id="A0A164ZPP7"/>
<dbReference type="EMBL" id="LRGB01000687">
    <property type="protein sequence ID" value="KZS16591.1"/>
    <property type="molecule type" value="Genomic_DNA"/>
</dbReference>
<keyword evidence="2" id="KW-1185">Reference proteome</keyword>
<accession>A0A164ZPP7</accession>
<reference evidence="1 2" key="1">
    <citation type="submission" date="2016-03" db="EMBL/GenBank/DDBJ databases">
        <title>EvidentialGene: Evidence-directed Construction of Genes on Genomes.</title>
        <authorList>
            <person name="Gilbert D.G."/>
            <person name="Choi J.-H."/>
            <person name="Mockaitis K."/>
            <person name="Colbourne J."/>
            <person name="Pfrender M."/>
        </authorList>
    </citation>
    <scope>NUCLEOTIDE SEQUENCE [LARGE SCALE GENOMIC DNA]</scope>
    <source>
        <strain evidence="1 2">Xinb3</strain>
        <tissue evidence="1">Complete organism</tissue>
    </source>
</reference>
<protein>
    <submittedName>
        <fullName evidence="1">Uncharacterized protein</fullName>
    </submittedName>
</protein>
<comment type="caution">
    <text evidence="1">The sequence shown here is derived from an EMBL/GenBank/DDBJ whole genome shotgun (WGS) entry which is preliminary data.</text>
</comment>
<evidence type="ECO:0000313" key="1">
    <source>
        <dbReference type="EMBL" id="KZS16591.1"/>
    </source>
</evidence>
<evidence type="ECO:0000313" key="2">
    <source>
        <dbReference type="Proteomes" id="UP000076858"/>
    </source>
</evidence>
<gene>
    <name evidence="1" type="ORF">APZ42_017183</name>
</gene>
<dbReference type="Proteomes" id="UP000076858">
    <property type="component" value="Unassembled WGS sequence"/>
</dbReference>
<organism evidence="1 2">
    <name type="scientific">Daphnia magna</name>
    <dbReference type="NCBI Taxonomy" id="35525"/>
    <lineage>
        <taxon>Eukaryota</taxon>
        <taxon>Metazoa</taxon>
        <taxon>Ecdysozoa</taxon>
        <taxon>Arthropoda</taxon>
        <taxon>Crustacea</taxon>
        <taxon>Branchiopoda</taxon>
        <taxon>Diplostraca</taxon>
        <taxon>Cladocera</taxon>
        <taxon>Anomopoda</taxon>
        <taxon>Daphniidae</taxon>
        <taxon>Daphnia</taxon>
    </lineage>
</organism>
<name>A0A164ZPP7_9CRUS</name>